<dbReference type="Gene3D" id="1.20.1560.10">
    <property type="entry name" value="ABC transporter type 1, transmembrane domain"/>
    <property type="match status" value="1"/>
</dbReference>
<evidence type="ECO:0000256" key="3">
    <source>
        <dbReference type="ARBA" id="ARBA00022475"/>
    </source>
</evidence>
<feature type="transmembrane region" description="Helical" evidence="10">
    <location>
        <begin position="196"/>
        <end position="214"/>
    </location>
</feature>
<dbReference type="InterPro" id="IPR039421">
    <property type="entry name" value="Type_1_exporter"/>
</dbReference>
<keyword evidence="6 13" id="KW-0067">ATP-binding</keyword>
<dbReference type="PANTHER" id="PTHR43394:SF1">
    <property type="entry name" value="ATP-BINDING CASSETTE SUB-FAMILY B MEMBER 10, MITOCHONDRIAL"/>
    <property type="match status" value="1"/>
</dbReference>
<keyword evidence="4 10" id="KW-0812">Transmembrane</keyword>
<dbReference type="SMART" id="SM00382">
    <property type="entry name" value="AAA"/>
    <property type="match status" value="1"/>
</dbReference>
<gene>
    <name evidence="13" type="ORF">IDH41_26220</name>
</gene>
<proteinExistence type="predicted"/>
<evidence type="ECO:0000256" key="4">
    <source>
        <dbReference type="ARBA" id="ARBA00022692"/>
    </source>
</evidence>
<dbReference type="InterPro" id="IPR036640">
    <property type="entry name" value="ABC1_TM_sf"/>
</dbReference>
<keyword evidence="3" id="KW-1003">Cell membrane</keyword>
<dbReference type="FunFam" id="3.40.50.300:FF:000287">
    <property type="entry name" value="Multidrug ABC transporter ATP-binding protein"/>
    <property type="match status" value="1"/>
</dbReference>
<dbReference type="InterPro" id="IPR011527">
    <property type="entry name" value="ABC1_TM_dom"/>
</dbReference>
<dbReference type="CDD" id="cd18547">
    <property type="entry name" value="ABC_6TM_Tm288_like"/>
    <property type="match status" value="1"/>
</dbReference>
<dbReference type="GO" id="GO:0005524">
    <property type="term" value="F:ATP binding"/>
    <property type="evidence" value="ECO:0007669"/>
    <property type="project" value="UniProtKB-KW"/>
</dbReference>
<feature type="domain" description="ABC transmembrane type-1" evidence="12">
    <location>
        <begin position="58"/>
        <end position="339"/>
    </location>
</feature>
<reference evidence="13" key="1">
    <citation type="submission" date="2020-09" db="EMBL/GenBank/DDBJ databases">
        <title>A novel bacterium of genus Paenibacillus, isolated from South China Sea.</title>
        <authorList>
            <person name="Huang H."/>
            <person name="Mo K."/>
            <person name="Hu Y."/>
        </authorList>
    </citation>
    <scope>NUCLEOTIDE SEQUENCE</scope>
    <source>
        <strain evidence="13">IB182493</strain>
    </source>
</reference>
<dbReference type="InterPro" id="IPR003439">
    <property type="entry name" value="ABC_transporter-like_ATP-bd"/>
</dbReference>
<dbReference type="PROSITE" id="PS00211">
    <property type="entry name" value="ABC_TRANSPORTER_1"/>
    <property type="match status" value="1"/>
</dbReference>
<evidence type="ECO:0000256" key="2">
    <source>
        <dbReference type="ARBA" id="ARBA00022448"/>
    </source>
</evidence>
<keyword evidence="14" id="KW-1185">Reference proteome</keyword>
<evidence type="ECO:0000256" key="1">
    <source>
        <dbReference type="ARBA" id="ARBA00004651"/>
    </source>
</evidence>
<evidence type="ECO:0000259" key="11">
    <source>
        <dbReference type="PROSITE" id="PS50893"/>
    </source>
</evidence>
<evidence type="ECO:0000256" key="8">
    <source>
        <dbReference type="ARBA" id="ARBA00023136"/>
    </source>
</evidence>
<dbReference type="Pfam" id="PF00664">
    <property type="entry name" value="ABC_membrane"/>
    <property type="match status" value="1"/>
</dbReference>
<dbReference type="FunFam" id="1.20.1560.10:FF:000011">
    <property type="entry name" value="Multidrug ABC transporter ATP-binding protein"/>
    <property type="match status" value="1"/>
</dbReference>
<dbReference type="RefSeq" id="WP_190866460.1">
    <property type="nucleotide sequence ID" value="NZ_JACXIY010000041.1"/>
</dbReference>
<evidence type="ECO:0000259" key="12">
    <source>
        <dbReference type="PROSITE" id="PS50929"/>
    </source>
</evidence>
<feature type="transmembrane region" description="Helical" evidence="10">
    <location>
        <begin position="292"/>
        <end position="317"/>
    </location>
</feature>
<evidence type="ECO:0000313" key="13">
    <source>
        <dbReference type="EMBL" id="MBD2872081.1"/>
    </source>
</evidence>
<dbReference type="PANTHER" id="PTHR43394">
    <property type="entry name" value="ATP-DEPENDENT PERMEASE MDL1, MITOCHONDRIAL"/>
    <property type="match status" value="1"/>
</dbReference>
<feature type="transmembrane region" description="Helical" evidence="10">
    <location>
        <begin position="57"/>
        <end position="78"/>
    </location>
</feature>
<dbReference type="Gene3D" id="3.40.50.300">
    <property type="entry name" value="P-loop containing nucleotide triphosphate hydrolases"/>
    <property type="match status" value="1"/>
</dbReference>
<evidence type="ECO:0000256" key="6">
    <source>
        <dbReference type="ARBA" id="ARBA00022840"/>
    </source>
</evidence>
<keyword evidence="2" id="KW-0813">Transport</keyword>
<keyword evidence="8 10" id="KW-0472">Membrane</keyword>
<dbReference type="AlphaFoldDB" id="A0A927CUG9"/>
<dbReference type="SUPFAM" id="SSF90123">
    <property type="entry name" value="ABC transporter transmembrane region"/>
    <property type="match status" value="1"/>
</dbReference>
<keyword evidence="5" id="KW-0547">Nucleotide-binding</keyword>
<evidence type="ECO:0000256" key="10">
    <source>
        <dbReference type="SAM" id="Phobius"/>
    </source>
</evidence>
<feature type="domain" description="ABC transporter" evidence="11">
    <location>
        <begin position="373"/>
        <end position="607"/>
    </location>
</feature>
<dbReference type="SUPFAM" id="SSF52540">
    <property type="entry name" value="P-loop containing nucleoside triphosphate hydrolases"/>
    <property type="match status" value="1"/>
</dbReference>
<evidence type="ECO:0000256" key="9">
    <source>
        <dbReference type="SAM" id="MobiDB-lite"/>
    </source>
</evidence>
<feature type="transmembrane region" description="Helical" evidence="10">
    <location>
        <begin position="90"/>
        <end position="113"/>
    </location>
</feature>
<evidence type="ECO:0000313" key="14">
    <source>
        <dbReference type="Proteomes" id="UP000632125"/>
    </source>
</evidence>
<protein>
    <submittedName>
        <fullName evidence="13">ABC transporter ATP-binding protein</fullName>
    </submittedName>
</protein>
<dbReference type="GO" id="GO:0005886">
    <property type="term" value="C:plasma membrane"/>
    <property type="evidence" value="ECO:0007669"/>
    <property type="project" value="UniProtKB-SubCell"/>
</dbReference>
<feature type="transmembrane region" description="Helical" evidence="10">
    <location>
        <begin position="172"/>
        <end position="190"/>
    </location>
</feature>
<name>A0A927CUG9_9BACL</name>
<keyword evidence="7 10" id="KW-1133">Transmembrane helix</keyword>
<evidence type="ECO:0000256" key="7">
    <source>
        <dbReference type="ARBA" id="ARBA00022989"/>
    </source>
</evidence>
<accession>A0A927CUG9</accession>
<dbReference type="InterPro" id="IPR027417">
    <property type="entry name" value="P-loop_NTPase"/>
</dbReference>
<comment type="caution">
    <text evidence="13">The sequence shown here is derived from an EMBL/GenBank/DDBJ whole genome shotgun (WGS) entry which is preliminary data.</text>
</comment>
<dbReference type="CDD" id="cd03254">
    <property type="entry name" value="ABCC_Glucan_exporter_like"/>
    <property type="match status" value="1"/>
</dbReference>
<dbReference type="InterPro" id="IPR017871">
    <property type="entry name" value="ABC_transporter-like_CS"/>
</dbReference>
<dbReference type="PROSITE" id="PS50893">
    <property type="entry name" value="ABC_TRANSPORTER_2"/>
    <property type="match status" value="1"/>
</dbReference>
<dbReference type="PROSITE" id="PS50929">
    <property type="entry name" value="ABC_TM1F"/>
    <property type="match status" value="1"/>
</dbReference>
<feature type="compositionally biased region" description="Low complexity" evidence="9">
    <location>
        <begin position="20"/>
        <end position="29"/>
    </location>
</feature>
<dbReference type="GO" id="GO:0016887">
    <property type="term" value="F:ATP hydrolysis activity"/>
    <property type="evidence" value="ECO:0007669"/>
    <property type="project" value="InterPro"/>
</dbReference>
<feature type="region of interest" description="Disordered" evidence="9">
    <location>
        <begin position="13"/>
        <end position="35"/>
    </location>
</feature>
<organism evidence="13 14">
    <name type="scientific">Paenibacillus arenilitoris</name>
    <dbReference type="NCBI Taxonomy" id="2772299"/>
    <lineage>
        <taxon>Bacteria</taxon>
        <taxon>Bacillati</taxon>
        <taxon>Bacillota</taxon>
        <taxon>Bacilli</taxon>
        <taxon>Bacillales</taxon>
        <taxon>Paenibacillaceae</taxon>
        <taxon>Paenibacillus</taxon>
    </lineage>
</organism>
<dbReference type="InterPro" id="IPR003593">
    <property type="entry name" value="AAA+_ATPase"/>
</dbReference>
<dbReference type="Pfam" id="PF00005">
    <property type="entry name" value="ABC_tran"/>
    <property type="match status" value="1"/>
</dbReference>
<dbReference type="EMBL" id="JACXIY010000041">
    <property type="protein sequence ID" value="MBD2872081.1"/>
    <property type="molecule type" value="Genomic_DNA"/>
</dbReference>
<dbReference type="GO" id="GO:0015421">
    <property type="term" value="F:ABC-type oligopeptide transporter activity"/>
    <property type="evidence" value="ECO:0007669"/>
    <property type="project" value="TreeGrafter"/>
</dbReference>
<evidence type="ECO:0000256" key="5">
    <source>
        <dbReference type="ARBA" id="ARBA00022741"/>
    </source>
</evidence>
<comment type="subcellular location">
    <subcellularLocation>
        <location evidence="1">Cell membrane</location>
        <topology evidence="1">Multi-pass membrane protein</topology>
    </subcellularLocation>
</comment>
<dbReference type="Proteomes" id="UP000632125">
    <property type="component" value="Unassembled WGS sequence"/>
</dbReference>
<sequence length="614" mass="67421">MLRELKEPFRYARPERASEAAEGAGAPGKAKAKPRARNTAATLRRMWGYLIDYKGRLAAVIAMVVLSSAFSLLGPYLAGTAIDHFLINRGGGFLVFLAGMAVVYVLHSVAMWLQSIWMIAISQQIVYLMRVQLFEHLHRLPIPYFGKRQHGELMSRVTNDIENVSASLNSSVIQVFSSVLLLIGTVGVMLSLSPMLTLLTFLVVPLMALGMKWITTQTGRLFKAQQRNLGDLNGYIEETLSGQRIVKAYSQEKTVVAAFKERNERIRLSGFWAQTISGFIPKLMNALNNLSFAIIAGIGALFVLNDAITVGVIVIFAEYARQFTRPLNDLANQWNTLLSAVAGAERVFDVLAEEEERKDEGAAIELGPVKGEVVFDDVSFAYEGRESTIRKVGFSVNAGETVALVGSTGAGKTTLIQLLCRFYDPSSGSIRIDGLDTRAIKRESLRSKMAFVLQDPFLFEGTIRENIRYGKLDATDEEVERAAKLANAHSFIKRLRGGYDAPLKADGSGISQGQKQLLAIARAILADPSILVLDEATSSIDTVTEIKIQEALQRLMEGRTSFVIAHRLNTIRQADQIVVLQDGAVLEKGSHKQLIERGGFYSTLVSGQLTLADS</sequence>